<protein>
    <submittedName>
        <fullName evidence="1">Uncharacterized protein</fullName>
    </submittedName>
</protein>
<proteinExistence type="predicted"/>
<organism evidence="1">
    <name type="scientific">bioreactor metagenome</name>
    <dbReference type="NCBI Taxonomy" id="1076179"/>
    <lineage>
        <taxon>unclassified sequences</taxon>
        <taxon>metagenomes</taxon>
        <taxon>ecological metagenomes</taxon>
    </lineage>
</organism>
<dbReference type="EMBL" id="VSSQ01080436">
    <property type="protein sequence ID" value="MPN29642.1"/>
    <property type="molecule type" value="Genomic_DNA"/>
</dbReference>
<evidence type="ECO:0000313" key="1">
    <source>
        <dbReference type="EMBL" id="MPN29642.1"/>
    </source>
</evidence>
<gene>
    <name evidence="1" type="ORF">SDC9_177095</name>
</gene>
<sequence>MKVPVRVVLSKLDGPCMSRYLAVETVTVAVRVNPPTVAVMVEVPFTPPALEVKLIVAMPLLFTVDVVAERAPIVPSELLQFTVVPFGMTEPPLVTLSVNVVVELAAESVWLEGESVTVGTVTVAYAVWVGAPPAGVLVAVMFAVPLPTAVTRPLEFTVATLVLLEVQPVIDPV</sequence>
<reference evidence="1" key="1">
    <citation type="submission" date="2019-08" db="EMBL/GenBank/DDBJ databases">
        <authorList>
            <person name="Kucharzyk K."/>
            <person name="Murdoch R.W."/>
            <person name="Higgins S."/>
            <person name="Loffler F."/>
        </authorList>
    </citation>
    <scope>NUCLEOTIDE SEQUENCE</scope>
</reference>
<accession>A0A645GUH8</accession>
<name>A0A645GUH8_9ZZZZ</name>
<comment type="caution">
    <text evidence="1">The sequence shown here is derived from an EMBL/GenBank/DDBJ whole genome shotgun (WGS) entry which is preliminary data.</text>
</comment>
<dbReference type="AlphaFoldDB" id="A0A645GUH8"/>